<dbReference type="PANTHER" id="PTHR45436">
    <property type="entry name" value="SENSOR HISTIDINE KINASE YKOH"/>
    <property type="match status" value="1"/>
</dbReference>
<keyword evidence="4" id="KW-0597">Phosphoprotein</keyword>
<evidence type="ECO:0000259" key="13">
    <source>
        <dbReference type="PROSITE" id="PS50109"/>
    </source>
</evidence>
<dbReference type="InterPro" id="IPR050428">
    <property type="entry name" value="TCS_sensor_his_kinase"/>
</dbReference>
<dbReference type="InterPro" id="IPR003660">
    <property type="entry name" value="HAMP_dom"/>
</dbReference>
<feature type="domain" description="Histidine kinase" evidence="13">
    <location>
        <begin position="178"/>
        <end position="378"/>
    </location>
</feature>
<feature type="domain" description="HAMP" evidence="14">
    <location>
        <begin position="117"/>
        <end position="170"/>
    </location>
</feature>
<keyword evidence="16" id="KW-1185">Reference proteome</keyword>
<evidence type="ECO:0000256" key="2">
    <source>
        <dbReference type="ARBA" id="ARBA00004141"/>
    </source>
</evidence>
<evidence type="ECO:0000256" key="8">
    <source>
        <dbReference type="ARBA" id="ARBA00022989"/>
    </source>
</evidence>
<dbReference type="EC" id="2.7.13.3" evidence="3"/>
<dbReference type="Gene3D" id="1.10.287.130">
    <property type="match status" value="1"/>
</dbReference>
<dbReference type="SUPFAM" id="SSF47384">
    <property type="entry name" value="Homodimeric domain of signal transducing histidine kinase"/>
    <property type="match status" value="1"/>
</dbReference>
<dbReference type="GO" id="GO:0016301">
    <property type="term" value="F:kinase activity"/>
    <property type="evidence" value="ECO:0007669"/>
    <property type="project" value="UniProtKB-KW"/>
</dbReference>
<dbReference type="InterPro" id="IPR004358">
    <property type="entry name" value="Sig_transdc_His_kin-like_C"/>
</dbReference>
<dbReference type="Pfam" id="PF00512">
    <property type="entry name" value="HisKA"/>
    <property type="match status" value="1"/>
</dbReference>
<organism evidence="15 16">
    <name type="scientific">Caulobacter segnis</name>
    <dbReference type="NCBI Taxonomy" id="88688"/>
    <lineage>
        <taxon>Bacteria</taxon>
        <taxon>Pseudomonadati</taxon>
        <taxon>Pseudomonadota</taxon>
        <taxon>Alphaproteobacteria</taxon>
        <taxon>Caulobacterales</taxon>
        <taxon>Caulobacteraceae</taxon>
        <taxon>Caulobacter</taxon>
    </lineage>
</organism>
<name>A0ABN5IUE0_9CAUL</name>
<evidence type="ECO:0000256" key="11">
    <source>
        <dbReference type="SAM" id="MobiDB-lite"/>
    </source>
</evidence>
<keyword evidence="6 12" id="KW-0812">Transmembrane</keyword>
<evidence type="ECO:0000256" key="4">
    <source>
        <dbReference type="ARBA" id="ARBA00022553"/>
    </source>
</evidence>
<dbReference type="EMBL" id="CP027850">
    <property type="protein sequence ID" value="AVQ02600.1"/>
    <property type="molecule type" value="Genomic_DNA"/>
</dbReference>
<evidence type="ECO:0000256" key="10">
    <source>
        <dbReference type="ARBA" id="ARBA00023136"/>
    </source>
</evidence>
<dbReference type="InterPro" id="IPR005467">
    <property type="entry name" value="His_kinase_dom"/>
</dbReference>
<sequence length="397" mass="42230">MAADRHGISRNLAGRRAPVEGTPAQGRNMSMTRRALMRLSRTLGGPSLMRMLAPLVLLAVAATILFAMANGDTPEEHAMSLLQRMQPARLLAEITNSATEILLLVSLMMVGVYLTLHIGLRPLRRLSRLAGDIGPATIDARLPVESAPREVAPLVEAFNAALDRLETGLRAQRDFSANAAHELRTPLATLRAQVESLLEPGERQAASEEFERLGRLIAQLLALAEAEGGALGADTRFDLVALSQDVASDMASFILSSGRTLSFDSAVQALSLDGQAGLVETALRNLLENAVRHTPPGAEILVAVTADGVVRVSDDGPGVSTQIRDRVFERFNRGNPSGAGAGLGLSIVRQIMERHGGAARLASVERGACFELDFRPQGHRCDQSVAPVPAGGNRTAM</sequence>
<keyword evidence="5" id="KW-0808">Transferase</keyword>
<evidence type="ECO:0000256" key="9">
    <source>
        <dbReference type="ARBA" id="ARBA00023012"/>
    </source>
</evidence>
<dbReference type="InterPro" id="IPR003661">
    <property type="entry name" value="HisK_dim/P_dom"/>
</dbReference>
<evidence type="ECO:0000256" key="1">
    <source>
        <dbReference type="ARBA" id="ARBA00000085"/>
    </source>
</evidence>
<dbReference type="InterPro" id="IPR036890">
    <property type="entry name" value="HATPase_C_sf"/>
</dbReference>
<accession>A0ABN5IUE0</accession>
<dbReference type="SMART" id="SM00388">
    <property type="entry name" value="HisKA"/>
    <property type="match status" value="1"/>
</dbReference>
<keyword evidence="7 15" id="KW-0418">Kinase</keyword>
<dbReference type="CDD" id="cd00082">
    <property type="entry name" value="HisKA"/>
    <property type="match status" value="1"/>
</dbReference>
<dbReference type="Gene3D" id="3.30.565.10">
    <property type="entry name" value="Histidine kinase-like ATPase, C-terminal domain"/>
    <property type="match status" value="1"/>
</dbReference>
<dbReference type="CDD" id="cd00075">
    <property type="entry name" value="HATPase"/>
    <property type="match status" value="1"/>
</dbReference>
<dbReference type="PROSITE" id="PS50109">
    <property type="entry name" value="HIS_KIN"/>
    <property type="match status" value="1"/>
</dbReference>
<protein>
    <recommendedName>
        <fullName evidence="3">histidine kinase</fullName>
        <ecNumber evidence="3">2.7.13.3</ecNumber>
    </recommendedName>
</protein>
<gene>
    <name evidence="15" type="ORF">B7G68_12535</name>
</gene>
<feature type="transmembrane region" description="Helical" evidence="12">
    <location>
        <begin position="101"/>
        <end position="120"/>
    </location>
</feature>
<evidence type="ECO:0000256" key="5">
    <source>
        <dbReference type="ARBA" id="ARBA00022679"/>
    </source>
</evidence>
<evidence type="ECO:0000313" key="16">
    <source>
        <dbReference type="Proteomes" id="UP000240527"/>
    </source>
</evidence>
<dbReference type="SMART" id="SM00304">
    <property type="entry name" value="HAMP"/>
    <property type="match status" value="1"/>
</dbReference>
<reference evidence="15 16" key="1">
    <citation type="journal article" date="2015" name="Biotechnol. Bioeng.">
        <title>Genome sequence and phenotypic characterization of Caulobacter segnis.</title>
        <authorList>
            <person name="Patel S."/>
            <person name="Fletcher B."/>
            <person name="Scott D.C."/>
            <person name="Ely B."/>
        </authorList>
    </citation>
    <scope>NUCLEOTIDE SEQUENCE [LARGE SCALE GENOMIC DNA]</scope>
    <source>
        <strain evidence="15 16">TK0059</strain>
    </source>
</reference>
<evidence type="ECO:0000256" key="12">
    <source>
        <dbReference type="SAM" id="Phobius"/>
    </source>
</evidence>
<keyword evidence="8 12" id="KW-1133">Transmembrane helix</keyword>
<dbReference type="SUPFAM" id="SSF55874">
    <property type="entry name" value="ATPase domain of HSP90 chaperone/DNA topoisomerase II/histidine kinase"/>
    <property type="match status" value="1"/>
</dbReference>
<comment type="catalytic activity">
    <reaction evidence="1">
        <text>ATP + protein L-histidine = ADP + protein N-phospho-L-histidine.</text>
        <dbReference type="EC" id="2.7.13.3"/>
    </reaction>
</comment>
<proteinExistence type="predicted"/>
<feature type="region of interest" description="Disordered" evidence="11">
    <location>
        <begin position="1"/>
        <end position="31"/>
    </location>
</feature>
<keyword evidence="9" id="KW-0902">Two-component regulatory system</keyword>
<evidence type="ECO:0000256" key="3">
    <source>
        <dbReference type="ARBA" id="ARBA00012438"/>
    </source>
</evidence>
<dbReference type="PANTHER" id="PTHR45436:SF15">
    <property type="entry name" value="SENSOR HISTIDINE KINASE CUSS"/>
    <property type="match status" value="1"/>
</dbReference>
<dbReference type="PROSITE" id="PS50885">
    <property type="entry name" value="HAMP"/>
    <property type="match status" value="1"/>
</dbReference>
<evidence type="ECO:0000313" key="15">
    <source>
        <dbReference type="EMBL" id="AVQ02600.1"/>
    </source>
</evidence>
<dbReference type="SMART" id="SM00387">
    <property type="entry name" value="HATPase_c"/>
    <property type="match status" value="1"/>
</dbReference>
<evidence type="ECO:0000256" key="6">
    <source>
        <dbReference type="ARBA" id="ARBA00022692"/>
    </source>
</evidence>
<dbReference type="InterPro" id="IPR036097">
    <property type="entry name" value="HisK_dim/P_sf"/>
</dbReference>
<evidence type="ECO:0000259" key="14">
    <source>
        <dbReference type="PROSITE" id="PS50885"/>
    </source>
</evidence>
<keyword evidence="10 12" id="KW-0472">Membrane</keyword>
<evidence type="ECO:0000256" key="7">
    <source>
        <dbReference type="ARBA" id="ARBA00022777"/>
    </source>
</evidence>
<dbReference type="Pfam" id="PF02518">
    <property type="entry name" value="HATPase_c"/>
    <property type="match status" value="1"/>
</dbReference>
<dbReference type="PRINTS" id="PR00344">
    <property type="entry name" value="BCTRLSENSOR"/>
</dbReference>
<dbReference type="InterPro" id="IPR003594">
    <property type="entry name" value="HATPase_dom"/>
</dbReference>
<comment type="subcellular location">
    <subcellularLocation>
        <location evidence="2">Membrane</location>
        <topology evidence="2">Multi-pass membrane protein</topology>
    </subcellularLocation>
</comment>
<dbReference type="Pfam" id="PF00672">
    <property type="entry name" value="HAMP"/>
    <property type="match status" value="1"/>
</dbReference>
<dbReference type="Proteomes" id="UP000240527">
    <property type="component" value="Chromosome"/>
</dbReference>